<keyword evidence="2" id="KW-1185">Reference proteome</keyword>
<evidence type="ECO:0000313" key="2">
    <source>
        <dbReference type="Proteomes" id="UP000608850"/>
    </source>
</evidence>
<reference evidence="1 2" key="1">
    <citation type="journal article" date="2019" name="Int. J. Syst. Evol. Microbiol.">
        <title>The Global Catalogue of Microorganisms (GCM) 10K type strain sequencing project: providing services to taxonomists for standard genome sequencing and annotation.</title>
        <authorList>
            <consortium name="The Broad Institute Genomics Platform"/>
            <consortium name="The Broad Institute Genome Sequencing Center for Infectious Disease"/>
            <person name="Wu L."/>
            <person name="Ma J."/>
        </authorList>
    </citation>
    <scope>NUCLEOTIDE SEQUENCE [LARGE SCALE GENOMIC DNA]</scope>
    <source>
        <strain evidence="1 2">JCM 16331</strain>
    </source>
</reference>
<evidence type="ECO:0008006" key="3">
    <source>
        <dbReference type="Google" id="ProtNLM"/>
    </source>
</evidence>
<sequence length="42" mass="4435">MTTATVGDVRCAVCDTEFAVLDDLFDHDCDDATGRALAVADD</sequence>
<dbReference type="AlphaFoldDB" id="A0A830G9D7"/>
<evidence type="ECO:0000313" key="1">
    <source>
        <dbReference type="EMBL" id="GGN10619.1"/>
    </source>
</evidence>
<dbReference type="EMBL" id="BMOQ01000002">
    <property type="protein sequence ID" value="GGN10619.1"/>
    <property type="molecule type" value="Genomic_DNA"/>
</dbReference>
<dbReference type="Proteomes" id="UP000608850">
    <property type="component" value="Unassembled WGS sequence"/>
</dbReference>
<dbReference type="RefSeq" id="WP_268238660.1">
    <property type="nucleotide sequence ID" value="NZ_BMOQ01000002.1"/>
</dbReference>
<proteinExistence type="predicted"/>
<protein>
    <recommendedName>
        <fullName evidence="3">C2H2-type domain-containing protein</fullName>
    </recommendedName>
</protein>
<accession>A0A830G9D7</accession>
<gene>
    <name evidence="1" type="ORF">GCM10009021_08110</name>
</gene>
<name>A0A830G9D7_9EURY</name>
<organism evidence="1 2">
    <name type="scientific">Halarchaeum nitratireducens</name>
    <dbReference type="NCBI Taxonomy" id="489913"/>
    <lineage>
        <taxon>Archaea</taxon>
        <taxon>Methanobacteriati</taxon>
        <taxon>Methanobacteriota</taxon>
        <taxon>Stenosarchaea group</taxon>
        <taxon>Halobacteria</taxon>
        <taxon>Halobacteriales</taxon>
        <taxon>Halobacteriaceae</taxon>
    </lineage>
</organism>
<comment type="caution">
    <text evidence="1">The sequence shown here is derived from an EMBL/GenBank/DDBJ whole genome shotgun (WGS) entry which is preliminary data.</text>
</comment>